<dbReference type="SUPFAM" id="SSF56112">
    <property type="entry name" value="Protein kinase-like (PK-like)"/>
    <property type="match status" value="1"/>
</dbReference>
<dbReference type="AlphaFoldDB" id="A0A6L8LNU6"/>
<evidence type="ECO:0000256" key="2">
    <source>
        <dbReference type="PIRNR" id="PIRNR006221"/>
    </source>
</evidence>
<comment type="similarity">
    <text evidence="1 2">Belongs to the fructosamine kinase family.</text>
</comment>
<dbReference type="Gene3D" id="3.90.1200.10">
    <property type="match status" value="1"/>
</dbReference>
<keyword evidence="2 3" id="KW-0808">Transferase</keyword>
<dbReference type="PANTHER" id="PTHR12149">
    <property type="entry name" value="FRUCTOSAMINE 3 KINASE-RELATED PROTEIN"/>
    <property type="match status" value="1"/>
</dbReference>
<keyword evidence="4" id="KW-1185">Reference proteome</keyword>
<keyword evidence="2" id="KW-0418">Kinase</keyword>
<evidence type="ECO:0000256" key="1">
    <source>
        <dbReference type="ARBA" id="ARBA00009460"/>
    </source>
</evidence>
<dbReference type="PIRSF" id="PIRSF006221">
    <property type="entry name" value="Ketosamine-3-kinase"/>
    <property type="match status" value="1"/>
</dbReference>
<dbReference type="PANTHER" id="PTHR12149:SF8">
    <property type="entry name" value="PROTEIN-RIBULOSAMINE 3-KINASE"/>
    <property type="match status" value="1"/>
</dbReference>
<sequence length="262" mass="28619">MSLIARIEALTRAKVAQVRALHGGDLSEVAHVTLADGREYACKTGPLVSVEARMLDAIGATAPAPRFVEGDLLLMDYLPGEPATPTHWRDLGRALRALHDRTGDAFGWPEPYAFGAVAIPNDPAPNWPIFWAECRLRPSLSFLPPDLAGRIETLIATLPDRLPKVRPALLHGDLWTGNVHFSHGRAWLIDPACYYGHGEVDLAMLHLFGSPPAAFRDGYGVVEPGYGERQPIYQLWPALVHYRLFGSGYAGMLDRLLSAAGV</sequence>
<dbReference type="InterPro" id="IPR011009">
    <property type="entry name" value="Kinase-like_dom_sf"/>
</dbReference>
<proteinExistence type="inferred from homology"/>
<accession>A0A6L8LNU6</accession>
<name>A0A6L8LNU6_9RHOB</name>
<dbReference type="Gene3D" id="3.30.200.20">
    <property type="entry name" value="Phosphorylase Kinase, domain 1"/>
    <property type="match status" value="1"/>
</dbReference>
<dbReference type="GO" id="GO:0016301">
    <property type="term" value="F:kinase activity"/>
    <property type="evidence" value="ECO:0007669"/>
    <property type="project" value="UniProtKB-UniRule"/>
</dbReference>
<protein>
    <submittedName>
        <fullName evidence="3">Phosphotransferase</fullName>
    </submittedName>
</protein>
<dbReference type="RefSeq" id="WP_160972478.1">
    <property type="nucleotide sequence ID" value="NZ_WWEN01000002.1"/>
</dbReference>
<evidence type="ECO:0000313" key="4">
    <source>
        <dbReference type="Proteomes" id="UP000479043"/>
    </source>
</evidence>
<reference evidence="3 4" key="1">
    <citation type="submission" date="2020-01" db="EMBL/GenBank/DDBJ databases">
        <authorList>
            <person name="Chen S."/>
        </authorList>
    </citation>
    <scope>NUCLEOTIDE SEQUENCE [LARGE SCALE GENOMIC DNA]</scope>
    <source>
        <strain evidence="3 4">GS-10</strain>
    </source>
</reference>
<organism evidence="3 4">
    <name type="scientific">Thalassovita mangrovi</name>
    <dbReference type="NCBI Taxonomy" id="2692236"/>
    <lineage>
        <taxon>Bacteria</taxon>
        <taxon>Pseudomonadati</taxon>
        <taxon>Pseudomonadota</taxon>
        <taxon>Alphaproteobacteria</taxon>
        <taxon>Rhodobacterales</taxon>
        <taxon>Roseobacteraceae</taxon>
        <taxon>Thalassovita</taxon>
    </lineage>
</organism>
<gene>
    <name evidence="3" type="ORF">GR167_05810</name>
</gene>
<dbReference type="EMBL" id="WWEN01000002">
    <property type="protein sequence ID" value="MYM54809.1"/>
    <property type="molecule type" value="Genomic_DNA"/>
</dbReference>
<dbReference type="InterPro" id="IPR016477">
    <property type="entry name" value="Fructo-/Ketosamine-3-kinase"/>
</dbReference>
<dbReference type="Pfam" id="PF03881">
    <property type="entry name" value="Fructosamin_kin"/>
    <property type="match status" value="1"/>
</dbReference>
<dbReference type="Proteomes" id="UP000479043">
    <property type="component" value="Unassembled WGS sequence"/>
</dbReference>
<evidence type="ECO:0000313" key="3">
    <source>
        <dbReference type="EMBL" id="MYM54809.1"/>
    </source>
</evidence>
<comment type="caution">
    <text evidence="3">The sequence shown here is derived from an EMBL/GenBank/DDBJ whole genome shotgun (WGS) entry which is preliminary data.</text>
</comment>